<name>Q8P3E2_XANCP</name>
<proteinExistence type="predicted"/>
<keyword evidence="3" id="KW-1185">Reference proteome</keyword>
<evidence type="ECO:0008006" key="4">
    <source>
        <dbReference type="Google" id="ProtNLM"/>
    </source>
</evidence>
<dbReference type="AlphaFoldDB" id="Q8P3E2"/>
<dbReference type="Proteomes" id="UP000001010">
    <property type="component" value="Chromosome"/>
</dbReference>
<evidence type="ECO:0000256" key="1">
    <source>
        <dbReference type="SAM" id="MobiDB-lite"/>
    </source>
</evidence>
<evidence type="ECO:0000313" key="3">
    <source>
        <dbReference type="Proteomes" id="UP000001010"/>
    </source>
</evidence>
<dbReference type="OrthoDB" id="6194714at2"/>
<protein>
    <recommendedName>
        <fullName evidence="4">Secreted protein</fullName>
    </recommendedName>
</protein>
<gene>
    <name evidence="2" type="ordered locus">XCC4130</name>
</gene>
<accession>Q8P3E2</accession>
<sequence length="537" mass="58372">MQVRQHHTDGVGAAAAQAARGVMRDVVQRARHLQYALAHRLGHMLMPVHGARHRGHRHLRFARHILDGDAAAVRTWPAHGVFPQSMRQATRARGWRTVHTGRAFVANLRMNDIGPIRWRPQSEMARTLTGTASAYMMHCSIGRILTPARTPGAGMDNFVREDNTGQRLTSGAIVQRAARHHAAHRTRPHGRPVPCRGCIQTARCAIDQGNIVRMSLSTVRPGRFQSAGWLLLALLCMGGCKRSDHATALPGANAEPAAAMQAMTTPLRRNDLVAYARIRVTPTQYTALEAAWRSGASRWPLTELPLPNEVGSLLGNLSAPDAERRLQQAFDQQLAGQAQGIRQAAQSLGQFGVQYLRSRTDYQPEQRAHYVQLVDALSAWAATAPLADRPRAKASIAELVAAARATGIQSDADLQQLGMEESLRRLGPFWAACKKVLERYDLSLDSSLDALRTGLVKQQGDSAQVRLRYPLAARDIDLSVSLIKREGHWYQQQTQDDVQAVLRAVPAASSPAAAAAPDAPAATPAPPASTGKGPGGR</sequence>
<dbReference type="STRING" id="190485.XCC4130"/>
<dbReference type="EnsemblBacteria" id="AAM43350">
    <property type="protein sequence ID" value="AAM43350"/>
    <property type="gene ID" value="XCC4130"/>
</dbReference>
<dbReference type="HOGENOM" id="CLU_037956_0_0_6"/>
<organism evidence="2 3">
    <name type="scientific">Xanthomonas campestris pv. campestris (strain ATCC 33913 / DSM 3586 / NCPPB 528 / LMG 568 / P 25)</name>
    <dbReference type="NCBI Taxonomy" id="190485"/>
    <lineage>
        <taxon>Bacteria</taxon>
        <taxon>Pseudomonadati</taxon>
        <taxon>Pseudomonadota</taxon>
        <taxon>Gammaproteobacteria</taxon>
        <taxon>Lysobacterales</taxon>
        <taxon>Lysobacteraceae</taxon>
        <taxon>Xanthomonas</taxon>
    </lineage>
</organism>
<feature type="compositionally biased region" description="Low complexity" evidence="1">
    <location>
        <begin position="509"/>
        <end position="522"/>
    </location>
</feature>
<feature type="region of interest" description="Disordered" evidence="1">
    <location>
        <begin position="509"/>
        <end position="537"/>
    </location>
</feature>
<dbReference type="eggNOG" id="ENOG5030SZG">
    <property type="taxonomic scope" value="Bacteria"/>
</dbReference>
<reference evidence="2 3" key="1">
    <citation type="journal article" date="2002" name="Nature">
        <title>Comparison of the genomes of two Xanthomonas pathogens with differing host specificities.</title>
        <authorList>
            <person name="da Silva A.C."/>
            <person name="Ferro J.A."/>
            <person name="Reinach F.C."/>
            <person name="Farah C.S."/>
            <person name="Furlan L.R."/>
            <person name="Quaggio R.B."/>
            <person name="Monteiro-Vitorello C.B."/>
            <person name="Van Sluys M.A."/>
            <person name="Almeida N.F."/>
            <person name="Alves L.M."/>
            <person name="do Amaral A.M."/>
            <person name="Bertolini M.C."/>
            <person name="Camargo L.E."/>
            <person name="Camarotte G."/>
            <person name="Cannavan F."/>
            <person name="Cardozo J."/>
            <person name="Chambergo F."/>
            <person name="Ciapina L.P."/>
            <person name="Cicarelli R.M."/>
            <person name="Coutinho L.L."/>
            <person name="Cursino-Santos J.R."/>
            <person name="El-Dorry H."/>
            <person name="Faria J.B."/>
            <person name="Ferreira A.J."/>
            <person name="Ferreira R.C."/>
            <person name="Ferro M.I."/>
            <person name="Formighieri E.F."/>
            <person name="Franco M.C."/>
            <person name="Greggio C.C."/>
            <person name="Gruber A."/>
            <person name="Katsuyama A.M."/>
            <person name="Kishi L.T."/>
            <person name="Leite R.P."/>
            <person name="Lemos E.G."/>
            <person name="Lemos M.V."/>
            <person name="Locali E.C."/>
            <person name="Machado M.A."/>
            <person name="Madeira A.M."/>
            <person name="Martinez-Rossi N.M."/>
            <person name="Martins E.C."/>
            <person name="Meidanis J."/>
            <person name="Menck C.F."/>
            <person name="Miyaki C.Y."/>
            <person name="Moon D.H."/>
            <person name="Moreira L.M."/>
            <person name="Novo M.T."/>
            <person name="Okura V.K."/>
            <person name="Oliveira M.C."/>
            <person name="Oliveira V.R."/>
            <person name="Pereira H.A."/>
            <person name="Rossi A."/>
            <person name="Sena J.A."/>
            <person name="Silva C."/>
            <person name="de Souza R.F."/>
            <person name="Spinola L.A."/>
            <person name="Takita M.A."/>
            <person name="Tamura R.E."/>
            <person name="Teixeira E.C."/>
            <person name="Tezza R.I."/>
            <person name="Trindade dos Santos M."/>
            <person name="Truffi D."/>
            <person name="Tsai S.M."/>
            <person name="White F.F."/>
            <person name="Setubal J.C."/>
            <person name="Kitajima J.P."/>
        </authorList>
    </citation>
    <scope>NUCLEOTIDE SEQUENCE [LARGE SCALE GENOMIC DNA]</scope>
    <source>
        <strain evidence="3">ATCC 33913 / DSM 3586 / NCPPB 528 / LMG 568 / P 25</strain>
    </source>
</reference>
<evidence type="ECO:0000313" key="2">
    <source>
        <dbReference type="EMBL" id="AAM43350.1"/>
    </source>
</evidence>
<dbReference type="PATRIC" id="fig|190485.4.peg.4423"/>
<dbReference type="EMBL" id="AE008922">
    <property type="protein sequence ID" value="AAM43350.1"/>
    <property type="molecule type" value="Genomic_DNA"/>
</dbReference>
<dbReference type="KEGG" id="xcc:XCC4130"/>